<reference evidence="3" key="1">
    <citation type="submission" date="2020-06" db="EMBL/GenBank/DDBJ databases">
        <authorList>
            <person name="Li T."/>
            <person name="Hu X."/>
            <person name="Zhang T."/>
            <person name="Song X."/>
            <person name="Zhang H."/>
            <person name="Dai N."/>
            <person name="Sheng W."/>
            <person name="Hou X."/>
            <person name="Wei L."/>
        </authorList>
    </citation>
    <scope>NUCLEOTIDE SEQUENCE</scope>
    <source>
        <strain evidence="3">G02</strain>
        <tissue evidence="3">Leaf</tissue>
    </source>
</reference>
<protein>
    <recommendedName>
        <fullName evidence="2">Myb/SANT-like domain-containing protein</fullName>
    </recommendedName>
</protein>
<dbReference type="PANTHER" id="PTHR46250">
    <property type="entry name" value="MYB/SANT-LIKE DNA-BINDING DOMAIN PROTEIN-RELATED"/>
    <property type="match status" value="1"/>
</dbReference>
<organism evidence="3">
    <name type="scientific">Sesamum radiatum</name>
    <name type="common">Black benniseed</name>
    <dbReference type="NCBI Taxonomy" id="300843"/>
    <lineage>
        <taxon>Eukaryota</taxon>
        <taxon>Viridiplantae</taxon>
        <taxon>Streptophyta</taxon>
        <taxon>Embryophyta</taxon>
        <taxon>Tracheophyta</taxon>
        <taxon>Spermatophyta</taxon>
        <taxon>Magnoliopsida</taxon>
        <taxon>eudicotyledons</taxon>
        <taxon>Gunneridae</taxon>
        <taxon>Pentapetalae</taxon>
        <taxon>asterids</taxon>
        <taxon>lamiids</taxon>
        <taxon>Lamiales</taxon>
        <taxon>Pedaliaceae</taxon>
        <taxon>Sesamum</taxon>
    </lineage>
</organism>
<dbReference type="InterPro" id="IPR024752">
    <property type="entry name" value="Myb/SANT-like_dom"/>
</dbReference>
<feature type="domain" description="Myb/SANT-like" evidence="2">
    <location>
        <begin position="27"/>
        <end position="124"/>
    </location>
</feature>
<reference evidence="3" key="2">
    <citation type="journal article" date="2024" name="Plant">
        <title>Genomic evolution and insights into agronomic trait innovations of Sesamum species.</title>
        <authorList>
            <person name="Miao H."/>
            <person name="Wang L."/>
            <person name="Qu L."/>
            <person name="Liu H."/>
            <person name="Sun Y."/>
            <person name="Le M."/>
            <person name="Wang Q."/>
            <person name="Wei S."/>
            <person name="Zheng Y."/>
            <person name="Lin W."/>
            <person name="Duan Y."/>
            <person name="Cao H."/>
            <person name="Xiong S."/>
            <person name="Wang X."/>
            <person name="Wei L."/>
            <person name="Li C."/>
            <person name="Ma Q."/>
            <person name="Ju M."/>
            <person name="Zhao R."/>
            <person name="Li G."/>
            <person name="Mu C."/>
            <person name="Tian Q."/>
            <person name="Mei H."/>
            <person name="Zhang T."/>
            <person name="Gao T."/>
            <person name="Zhang H."/>
        </authorList>
    </citation>
    <scope>NUCLEOTIDE SEQUENCE</scope>
    <source>
        <strain evidence="3">G02</strain>
    </source>
</reference>
<sequence>MHLCNDEGTSKARGCRDKSDKENSRRTWTHGEEEVLVNALRTIITKGWKSQDGFRSGYLSQLESIMCKHFPNTDIRAGPHINSKIHVWKKYYRTLSGMMSKSGIGWDDSRCMVTVDSEDVWDEYCKIDPIARTMRYKTWPFYPAWREIFSKDRVTGWVTVDANKKVSAPNTITENDNHDCYAPSAEWYPDVGYVGNDKGVIRDHQVNFDPNITPATSNKKSPSSAKKRKAPADVQDDDLVNAVRTFCDSANARLGELIKKLTGDFEEVEKRSAVYEAVGKVPGIDLNDQIIISNRLVDNSKKMDLFFSLLNDARARMVELMLKGKM</sequence>
<feature type="region of interest" description="Disordered" evidence="1">
    <location>
        <begin position="207"/>
        <end position="233"/>
    </location>
</feature>
<feature type="region of interest" description="Disordered" evidence="1">
    <location>
        <begin position="1"/>
        <end position="27"/>
    </location>
</feature>
<evidence type="ECO:0000259" key="2">
    <source>
        <dbReference type="Pfam" id="PF12776"/>
    </source>
</evidence>
<dbReference type="EMBL" id="JACGWJ010000008">
    <property type="protein sequence ID" value="KAL0404389.1"/>
    <property type="molecule type" value="Genomic_DNA"/>
</dbReference>
<proteinExistence type="predicted"/>
<feature type="compositionally biased region" description="Low complexity" evidence="1">
    <location>
        <begin position="214"/>
        <end position="224"/>
    </location>
</feature>
<comment type="caution">
    <text evidence="3">The sequence shown here is derived from an EMBL/GenBank/DDBJ whole genome shotgun (WGS) entry which is preliminary data.</text>
</comment>
<gene>
    <name evidence="3" type="ORF">Sradi_2079700</name>
</gene>
<dbReference type="AlphaFoldDB" id="A0AAW2TJ00"/>
<dbReference type="PANTHER" id="PTHR46250:SF15">
    <property type="entry name" value="OS01G0523800 PROTEIN"/>
    <property type="match status" value="1"/>
</dbReference>
<dbReference type="Pfam" id="PF12776">
    <property type="entry name" value="Myb_DNA-bind_3"/>
    <property type="match status" value="1"/>
</dbReference>
<evidence type="ECO:0000256" key="1">
    <source>
        <dbReference type="SAM" id="MobiDB-lite"/>
    </source>
</evidence>
<evidence type="ECO:0000313" key="3">
    <source>
        <dbReference type="EMBL" id="KAL0404389.1"/>
    </source>
</evidence>
<accession>A0AAW2TJ00</accession>
<name>A0AAW2TJ00_SESRA</name>